<proteinExistence type="predicted"/>
<feature type="transmembrane region" description="Helical" evidence="1">
    <location>
        <begin position="24"/>
        <end position="43"/>
    </location>
</feature>
<accession>A0AAD0AFK2</accession>
<dbReference type="EMBL" id="CP024178">
    <property type="protein sequence ID" value="ATQ84286.1"/>
    <property type="molecule type" value="Genomic_DNA"/>
</dbReference>
<sequence>MFKLSNVVFSFTPFDGQPLTQPSWWKYLLLSKLFGIWLLAFLWRDKMNDKYVYSAIMSMLSILAGIIIMSAVAIIY</sequence>
<keyword evidence="1" id="KW-0812">Transmembrane</keyword>
<feature type="transmembrane region" description="Helical" evidence="1">
    <location>
        <begin position="55"/>
        <end position="75"/>
    </location>
</feature>
<keyword evidence="1" id="KW-1133">Transmembrane helix</keyword>
<keyword evidence="1" id="KW-0472">Membrane</keyword>
<evidence type="ECO:0000256" key="1">
    <source>
        <dbReference type="SAM" id="Phobius"/>
    </source>
</evidence>
<keyword evidence="2" id="KW-0614">Plasmid</keyword>
<geneLocation type="plasmid" evidence="2">
    <name>pYHS2</name>
</geneLocation>
<evidence type="ECO:0000313" key="2">
    <source>
        <dbReference type="EMBL" id="ATQ84286.1"/>
    </source>
</evidence>
<reference evidence="2" key="1">
    <citation type="submission" date="2017-10" db="EMBL/GenBank/DDBJ databases">
        <title>Complete Genome Sequence from Moraxella oslensis YHS isolated from human skin.</title>
        <authorList>
            <person name="Lee K."/>
            <person name="Lim J.Y."/>
            <person name="Hwang I."/>
        </authorList>
    </citation>
    <scope>NUCLEOTIDE SEQUENCE</scope>
    <source>
        <strain evidence="2">YHS</strain>
        <plasmid evidence="2">pYHS2</plasmid>
    </source>
</reference>
<dbReference type="AlphaFoldDB" id="A0AAD0AFK2"/>
<protein>
    <submittedName>
        <fullName evidence="2">Uncharacterized protein</fullName>
    </submittedName>
</protein>
<organism evidence="2">
    <name type="scientific">Faucicola osloensis</name>
    <name type="common">Moraxella osloensis</name>
    <dbReference type="NCBI Taxonomy" id="34062"/>
    <lineage>
        <taxon>Bacteria</taxon>
        <taxon>Pseudomonadati</taxon>
        <taxon>Pseudomonadota</taxon>
        <taxon>Gammaproteobacteria</taxon>
        <taxon>Moraxellales</taxon>
        <taxon>Moraxellaceae</taxon>
        <taxon>Faucicola</taxon>
    </lineage>
</organism>
<gene>
    <name evidence="2" type="ORF">YHS_10110</name>
</gene>
<name>A0AAD0AFK2_FAUOS</name>